<dbReference type="PROSITE" id="PS51257">
    <property type="entry name" value="PROKAR_LIPOPROTEIN"/>
    <property type="match status" value="1"/>
</dbReference>
<dbReference type="InterPro" id="IPR008266">
    <property type="entry name" value="Tyr_kinase_AS"/>
</dbReference>
<keyword evidence="1" id="KW-0547">Nucleotide-binding</keyword>
<dbReference type="PANTHER" id="PTHR44329:SF298">
    <property type="entry name" value="MIXED LINEAGE KINASE DOMAIN-LIKE PROTEIN"/>
    <property type="match status" value="1"/>
</dbReference>
<protein>
    <submittedName>
        <fullName evidence="4">Serine/threonine-protein kinase sty17</fullName>
    </submittedName>
</protein>
<dbReference type="Pfam" id="PF07714">
    <property type="entry name" value="PK_Tyr_Ser-Thr"/>
    <property type="match status" value="1"/>
</dbReference>
<dbReference type="GO" id="GO:0004713">
    <property type="term" value="F:protein tyrosine kinase activity"/>
    <property type="evidence" value="ECO:0007669"/>
    <property type="project" value="InterPro"/>
</dbReference>
<name>A0AAV4B4H7_9GAST</name>
<keyword evidence="5" id="KW-1185">Reference proteome</keyword>
<evidence type="ECO:0000313" key="4">
    <source>
        <dbReference type="EMBL" id="GFO13980.1"/>
    </source>
</evidence>
<evidence type="ECO:0000256" key="2">
    <source>
        <dbReference type="ARBA" id="ARBA00022840"/>
    </source>
</evidence>
<dbReference type="PANTHER" id="PTHR44329">
    <property type="entry name" value="SERINE/THREONINE-PROTEIN KINASE TNNI3K-RELATED"/>
    <property type="match status" value="1"/>
</dbReference>
<dbReference type="GO" id="GO:0005524">
    <property type="term" value="F:ATP binding"/>
    <property type="evidence" value="ECO:0007669"/>
    <property type="project" value="UniProtKB-KW"/>
</dbReference>
<dbReference type="AlphaFoldDB" id="A0AAV4B4H7"/>
<evidence type="ECO:0000259" key="3">
    <source>
        <dbReference type="PROSITE" id="PS50011"/>
    </source>
</evidence>
<dbReference type="GO" id="GO:0004674">
    <property type="term" value="F:protein serine/threonine kinase activity"/>
    <property type="evidence" value="ECO:0007669"/>
    <property type="project" value="TreeGrafter"/>
</dbReference>
<dbReference type="Gene3D" id="1.10.510.10">
    <property type="entry name" value="Transferase(Phosphotransferase) domain 1"/>
    <property type="match status" value="1"/>
</dbReference>
<comment type="caution">
    <text evidence="4">The sequence shown here is derived from an EMBL/GenBank/DDBJ whole genome shotgun (WGS) entry which is preliminary data.</text>
</comment>
<proteinExistence type="predicted"/>
<dbReference type="SMART" id="SM00219">
    <property type="entry name" value="TyrKc"/>
    <property type="match status" value="1"/>
</dbReference>
<accession>A0AAV4B4H7</accession>
<keyword evidence="2" id="KW-0067">ATP-binding</keyword>
<dbReference type="Proteomes" id="UP000735302">
    <property type="component" value="Unassembled WGS sequence"/>
</dbReference>
<dbReference type="InterPro" id="IPR001245">
    <property type="entry name" value="Ser-Thr/Tyr_kinase_cat_dom"/>
</dbReference>
<keyword evidence="4" id="KW-0808">Transferase</keyword>
<dbReference type="InterPro" id="IPR011009">
    <property type="entry name" value="Kinase-like_dom_sf"/>
</dbReference>
<dbReference type="InterPro" id="IPR000719">
    <property type="entry name" value="Prot_kinase_dom"/>
</dbReference>
<evidence type="ECO:0000256" key="1">
    <source>
        <dbReference type="ARBA" id="ARBA00022741"/>
    </source>
</evidence>
<dbReference type="PROSITE" id="PS00109">
    <property type="entry name" value="PROTEIN_KINASE_TYR"/>
    <property type="match status" value="1"/>
</dbReference>
<dbReference type="PROSITE" id="PS50011">
    <property type="entry name" value="PROTEIN_KINASE_DOM"/>
    <property type="match status" value="1"/>
</dbReference>
<keyword evidence="4" id="KW-0418">Kinase</keyword>
<dbReference type="SUPFAM" id="SSF56112">
    <property type="entry name" value="Protein kinase-like (PK-like)"/>
    <property type="match status" value="1"/>
</dbReference>
<gene>
    <name evidence="4" type="ORF">PoB_004048500</name>
</gene>
<evidence type="ECO:0000313" key="5">
    <source>
        <dbReference type="Proteomes" id="UP000735302"/>
    </source>
</evidence>
<reference evidence="4 5" key="1">
    <citation type="journal article" date="2021" name="Elife">
        <title>Chloroplast acquisition without the gene transfer in kleptoplastic sea slugs, Plakobranchus ocellatus.</title>
        <authorList>
            <person name="Maeda T."/>
            <person name="Takahashi S."/>
            <person name="Yoshida T."/>
            <person name="Shimamura S."/>
            <person name="Takaki Y."/>
            <person name="Nagai Y."/>
            <person name="Toyoda A."/>
            <person name="Suzuki Y."/>
            <person name="Arimoto A."/>
            <person name="Ishii H."/>
            <person name="Satoh N."/>
            <person name="Nishiyama T."/>
            <person name="Hasebe M."/>
            <person name="Maruyama T."/>
            <person name="Minagawa J."/>
            <person name="Obokata J."/>
            <person name="Shigenobu S."/>
        </authorList>
    </citation>
    <scope>NUCLEOTIDE SEQUENCE [LARGE SCALE GENOMIC DNA]</scope>
</reference>
<organism evidence="4 5">
    <name type="scientific">Plakobranchus ocellatus</name>
    <dbReference type="NCBI Taxonomy" id="259542"/>
    <lineage>
        <taxon>Eukaryota</taxon>
        <taxon>Metazoa</taxon>
        <taxon>Spiralia</taxon>
        <taxon>Lophotrochozoa</taxon>
        <taxon>Mollusca</taxon>
        <taxon>Gastropoda</taxon>
        <taxon>Heterobranchia</taxon>
        <taxon>Euthyneura</taxon>
        <taxon>Panpulmonata</taxon>
        <taxon>Sacoglossa</taxon>
        <taxon>Placobranchoidea</taxon>
        <taxon>Plakobranchidae</taxon>
        <taxon>Plakobranchus</taxon>
    </lineage>
</organism>
<feature type="domain" description="Protein kinase" evidence="3">
    <location>
        <begin position="116"/>
        <end position="408"/>
    </location>
</feature>
<dbReference type="EMBL" id="BLXT01004521">
    <property type="protein sequence ID" value="GFO13980.1"/>
    <property type="molecule type" value="Genomic_DNA"/>
</dbReference>
<dbReference type="InterPro" id="IPR051681">
    <property type="entry name" value="Ser/Thr_Kinases-Pseudokinases"/>
</dbReference>
<dbReference type="InterPro" id="IPR020635">
    <property type="entry name" value="Tyr_kinase_cat_dom"/>
</dbReference>
<sequence>MKAMMTVVITVLAVLGAVLLIAIACYCKRTRKRPQLYAKLPMTIPSVTSSMLPMMNRLNSSHVMNGHSHSFVSTANGKDGSLYGLGADLRDYERSVGRSKKKIPVLTDPNILAEEVDMGQRLGGSFFMDTHLATYKEMTVSVKRLTLSIHSNQLTLDTMEMMKEEVWILSRHRHKNIVCILGLCLNGRLPFLLTEFVVGNCLKDFLYHHKHRLTWPQRVLTCLQIVEGMSFLHSMKPPIIHRDLRCGNIFLSDNDNTVKVADFGLTKLLQPLREQCDDDECGCQRRMSACPPSIRWTAPELLARPTSHEGDSTSISTACDVYSFSMVMLEMLTMRDPFDEVGTEAEVIELVKSSGRPEIPANIDVIPQYLDLMKICWDQRPSLRPAFKQVATKLKEMESIARSYHKQLNNKYRHSRHLHSSTDLV</sequence>